<gene>
    <name evidence="3" type="ORF">DFR85_06755</name>
</gene>
<keyword evidence="2" id="KW-0540">Nuclease</keyword>
<proteinExistence type="predicted"/>
<dbReference type="PANTHER" id="PTHR11203:SF51">
    <property type="entry name" value="CLEAVAGE AND POLYADENYLATION SPECIFICITY FACTOR"/>
    <property type="match status" value="1"/>
</dbReference>
<dbReference type="GO" id="GO:0004521">
    <property type="term" value="F:RNA endonuclease activity"/>
    <property type="evidence" value="ECO:0007669"/>
    <property type="project" value="TreeGrafter"/>
</dbReference>
<dbReference type="InterPro" id="IPR050698">
    <property type="entry name" value="MBL"/>
</dbReference>
<dbReference type="SUPFAM" id="SSF56281">
    <property type="entry name" value="Metallo-hydrolase/oxidoreductase"/>
    <property type="match status" value="1"/>
</dbReference>
<dbReference type="GeneID" id="36831841"/>
<dbReference type="InterPro" id="IPR036866">
    <property type="entry name" value="RibonucZ/Hydroxyglut_hydro"/>
</dbReference>
<sequence length="327" mass="37282">MSIEIERGGAIIVGKNFTIDGHSKRNFRVVSHFHADHILGLSKSINECLGIIATPQTLDVLEILGYKIPLKKKFGLKYNLSLDMEGESISLKPAEHILGSAQVYIKLKDGTSVGYTSDFKNPGSGTPILDSDILILDSTYGKPEFRRPFKQEMEYLFPDYIRDSLINGPVRIYAYHGKIQEVMKFLRKSGIDAPFLAEGKIFEITKVAKKYGEKIDDIFNIKDEESKDIIKDGWYIEFRHFNEFKKRSSDFTNFLLSGWQFSVPIRKLDNKTFVVAFSDHGDFDETIYYVDNSPAKTIITDGGRNGYSKELAKYIRDKLKRNAFSLP</sequence>
<keyword evidence="4" id="KW-1185">Reference proteome</keyword>
<accession>A0A2U9IEC3</accession>
<protein>
    <submittedName>
        <fullName evidence="3">Exonuclease</fullName>
    </submittedName>
</protein>
<keyword evidence="3" id="KW-0378">Hydrolase</keyword>
<dbReference type="PANTHER" id="PTHR11203">
    <property type="entry name" value="CLEAVAGE AND POLYADENYLATION SPECIFICITY FACTOR FAMILY MEMBER"/>
    <property type="match status" value="1"/>
</dbReference>
<dbReference type="Proteomes" id="UP000248044">
    <property type="component" value="Chromosome"/>
</dbReference>
<name>A0A2U9IEC3_9CREN</name>
<dbReference type="GO" id="GO:0004527">
    <property type="term" value="F:exonuclease activity"/>
    <property type="evidence" value="ECO:0007669"/>
    <property type="project" value="UniProtKB-KW"/>
</dbReference>
<evidence type="ECO:0000256" key="2">
    <source>
        <dbReference type="ARBA" id="ARBA00022722"/>
    </source>
</evidence>
<comment type="cofactor">
    <cofactor evidence="1">
        <name>Zn(2+)</name>
        <dbReference type="ChEBI" id="CHEBI:29105"/>
    </cofactor>
</comment>
<evidence type="ECO:0000313" key="3">
    <source>
        <dbReference type="EMBL" id="AWR94340.1"/>
    </source>
</evidence>
<reference evidence="3 4" key="1">
    <citation type="submission" date="2018-05" db="EMBL/GenBank/DDBJ databases">
        <title>Complete Genome Sequences of Extremely Thermoacidophilic, Metal-Mobilizing Type-Strain Members of the Archaeal Family Sulfolobaceae: Acidianus brierleyi DSM-1651T, Acidianus sulfidivorans DSM-18786T, Metallosphaera hakonensis DSM-7519T, and Metallosphaera prunae DSM-10039T.</title>
        <authorList>
            <person name="Counts J.A."/>
            <person name="Kelly R.M."/>
        </authorList>
    </citation>
    <scope>NUCLEOTIDE SEQUENCE [LARGE SCALE GENOMIC DNA]</scope>
    <source>
        <strain evidence="3 4">DSM 1651</strain>
    </source>
</reference>
<dbReference type="Gene3D" id="3.60.15.10">
    <property type="entry name" value="Ribonuclease Z/Hydroxyacylglutathione hydrolase-like"/>
    <property type="match status" value="1"/>
</dbReference>
<organism evidence="3 4">
    <name type="scientific">Acidianus brierleyi</name>
    <dbReference type="NCBI Taxonomy" id="41673"/>
    <lineage>
        <taxon>Archaea</taxon>
        <taxon>Thermoproteota</taxon>
        <taxon>Thermoprotei</taxon>
        <taxon>Sulfolobales</taxon>
        <taxon>Sulfolobaceae</taxon>
        <taxon>Acidianus</taxon>
    </lineage>
</organism>
<keyword evidence="3" id="KW-0269">Exonuclease</keyword>
<dbReference type="EMBL" id="CP029289">
    <property type="protein sequence ID" value="AWR94340.1"/>
    <property type="molecule type" value="Genomic_DNA"/>
</dbReference>
<dbReference type="KEGG" id="abri:DFR85_06755"/>
<evidence type="ECO:0000313" key="4">
    <source>
        <dbReference type="Proteomes" id="UP000248044"/>
    </source>
</evidence>
<dbReference type="OrthoDB" id="40950at2157"/>
<dbReference type="RefSeq" id="WP_110270221.1">
    <property type="nucleotide sequence ID" value="NZ_CP029289.2"/>
</dbReference>
<dbReference type="AlphaFoldDB" id="A0A2U9IEC3"/>
<evidence type="ECO:0000256" key="1">
    <source>
        <dbReference type="ARBA" id="ARBA00001947"/>
    </source>
</evidence>